<keyword evidence="4" id="KW-1185">Reference proteome</keyword>
<evidence type="ECO:0000313" key="2">
    <source>
        <dbReference type="EMBL" id="WAU00091.1"/>
    </source>
</evidence>
<reference evidence="1 3" key="1">
    <citation type="submission" date="2019-12" db="EMBL/GenBank/DDBJ databases">
        <title>Whole genome shotgun sequence of Streptomyces libani subsp. libani NBRC 13452.</title>
        <authorList>
            <person name="Ichikawa N."/>
            <person name="Kimura A."/>
            <person name="Kitahashi Y."/>
            <person name="Komaki H."/>
            <person name="Tamura T."/>
        </authorList>
    </citation>
    <scope>NUCLEOTIDE SEQUENCE [LARGE SCALE GENOMIC DNA]</scope>
    <source>
        <strain evidence="1 3">NBRC 13452</strain>
    </source>
</reference>
<accession>A0A640TR80</accession>
<protein>
    <submittedName>
        <fullName evidence="1">Uncharacterized protein</fullName>
    </submittedName>
</protein>
<proteinExistence type="predicted"/>
<dbReference type="RefSeq" id="WP_159489848.1">
    <property type="nucleotide sequence ID" value="NZ_BLIP01000002.1"/>
</dbReference>
<name>A0A640TR80_STRNI</name>
<evidence type="ECO:0000313" key="1">
    <source>
        <dbReference type="EMBL" id="GFE25690.1"/>
    </source>
</evidence>
<gene>
    <name evidence="1" type="ORF">Sliba_61430</name>
    <name evidence="2" type="ORF">STRLI_006308</name>
</gene>
<dbReference type="EMBL" id="BLIP01000002">
    <property type="protein sequence ID" value="GFE25690.1"/>
    <property type="molecule type" value="Genomic_DNA"/>
</dbReference>
<organism evidence="1 3">
    <name type="scientific">Streptomyces nigrescens</name>
    <dbReference type="NCBI Taxonomy" id="1920"/>
    <lineage>
        <taxon>Bacteria</taxon>
        <taxon>Bacillati</taxon>
        <taxon>Actinomycetota</taxon>
        <taxon>Actinomycetes</taxon>
        <taxon>Kitasatosporales</taxon>
        <taxon>Streptomycetaceae</taxon>
        <taxon>Streptomyces</taxon>
    </lineage>
</organism>
<dbReference type="Proteomes" id="UP000429552">
    <property type="component" value="Unassembled WGS sequence"/>
</dbReference>
<dbReference type="AlphaFoldDB" id="A0A640TR80"/>
<dbReference type="EMBL" id="CP114202">
    <property type="protein sequence ID" value="WAU00091.1"/>
    <property type="molecule type" value="Genomic_DNA"/>
</dbReference>
<reference evidence="2 4" key="2">
    <citation type="submission" date="2022-12" db="EMBL/GenBank/DDBJ databases">
        <authorList>
            <person name="Ruckert C."/>
            <person name="Busche T."/>
            <person name="Kalinowski J."/>
            <person name="Wittmann C."/>
        </authorList>
    </citation>
    <scope>NUCLEOTIDE SEQUENCE [LARGE SCALE GENOMIC DNA]</scope>
    <source>
        <strain evidence="2 4">DSM 40555</strain>
    </source>
</reference>
<evidence type="ECO:0000313" key="3">
    <source>
        <dbReference type="Proteomes" id="UP000429552"/>
    </source>
</evidence>
<evidence type="ECO:0000313" key="4">
    <source>
        <dbReference type="Proteomes" id="UP001210609"/>
    </source>
</evidence>
<dbReference type="Proteomes" id="UP001210609">
    <property type="component" value="Chromosome"/>
</dbReference>
<sequence length="124" mass="13902">MTTSRRPEILAHLKDKHGIDCVTMAWLRNRFNPDWDKLSRPRADEISGWLKAEMVLHQPAVLPSRDTEQVTLYSLNSRVGMLIAAARGDGPFADSTSWATRYLQAHASNLAKQESGTQEDVPAE</sequence>